<reference evidence="2 3" key="1">
    <citation type="journal article" date="2020" name="IScience">
        <title>Genome Sequencing of the Endangered Kingdonia uniflora (Circaeasteraceae, Ranunculales) Reveals Potential Mechanisms of Evolutionary Specialization.</title>
        <authorList>
            <person name="Sun Y."/>
            <person name="Deng T."/>
            <person name="Zhang A."/>
            <person name="Moore M.J."/>
            <person name="Landis J.B."/>
            <person name="Lin N."/>
            <person name="Zhang H."/>
            <person name="Zhang X."/>
            <person name="Huang J."/>
            <person name="Zhang X."/>
            <person name="Sun H."/>
            <person name="Wang H."/>
        </authorList>
    </citation>
    <scope>NUCLEOTIDE SEQUENCE [LARGE SCALE GENOMIC DNA]</scope>
    <source>
        <strain evidence="2">TB1705</strain>
        <tissue evidence="2">Leaf</tissue>
    </source>
</reference>
<dbReference type="OrthoDB" id="1930718at2759"/>
<protein>
    <recommendedName>
        <fullName evidence="1">DNA helicase Pif1-like 2B domain-containing protein</fullName>
    </recommendedName>
</protein>
<organism evidence="2 3">
    <name type="scientific">Kingdonia uniflora</name>
    <dbReference type="NCBI Taxonomy" id="39325"/>
    <lineage>
        <taxon>Eukaryota</taxon>
        <taxon>Viridiplantae</taxon>
        <taxon>Streptophyta</taxon>
        <taxon>Embryophyta</taxon>
        <taxon>Tracheophyta</taxon>
        <taxon>Spermatophyta</taxon>
        <taxon>Magnoliopsida</taxon>
        <taxon>Ranunculales</taxon>
        <taxon>Circaeasteraceae</taxon>
        <taxon>Kingdonia</taxon>
    </lineage>
</organism>
<dbReference type="PANTHER" id="PTHR10492">
    <property type="match status" value="1"/>
</dbReference>
<feature type="domain" description="DNA helicase Pif1-like 2B" evidence="1">
    <location>
        <begin position="113"/>
        <end position="159"/>
    </location>
</feature>
<dbReference type="InterPro" id="IPR027417">
    <property type="entry name" value="P-loop_NTPase"/>
</dbReference>
<dbReference type="PANTHER" id="PTHR10492:SF90">
    <property type="entry name" value="ATP-DEPENDENT DNA HELICASE"/>
    <property type="match status" value="1"/>
</dbReference>
<dbReference type="InterPro" id="IPR049163">
    <property type="entry name" value="Pif1-like_2B_dom"/>
</dbReference>
<evidence type="ECO:0000313" key="3">
    <source>
        <dbReference type="Proteomes" id="UP000541444"/>
    </source>
</evidence>
<accession>A0A7J7MT58</accession>
<name>A0A7J7MT58_9MAGN</name>
<dbReference type="EMBL" id="JACGCM010001237">
    <property type="protein sequence ID" value="KAF6158076.1"/>
    <property type="molecule type" value="Genomic_DNA"/>
</dbReference>
<gene>
    <name evidence="2" type="ORF">GIB67_014870</name>
</gene>
<keyword evidence="3" id="KW-1185">Reference proteome</keyword>
<dbReference type="AlphaFoldDB" id="A0A7J7MT58"/>
<evidence type="ECO:0000259" key="1">
    <source>
        <dbReference type="Pfam" id="PF21530"/>
    </source>
</evidence>
<comment type="caution">
    <text evidence="2">The sequence shown here is derived from an EMBL/GenBank/DDBJ whole genome shotgun (WGS) entry which is preliminary data.</text>
</comment>
<dbReference type="SUPFAM" id="SSF52540">
    <property type="entry name" value="P-loop containing nucleoside triphosphate hydrolases"/>
    <property type="match status" value="1"/>
</dbReference>
<proteinExistence type="predicted"/>
<dbReference type="Proteomes" id="UP000541444">
    <property type="component" value="Unassembled WGS sequence"/>
</dbReference>
<dbReference type="Pfam" id="PF21530">
    <property type="entry name" value="Pif1_2B_dom"/>
    <property type="match status" value="1"/>
</dbReference>
<evidence type="ECO:0000313" key="2">
    <source>
        <dbReference type="EMBL" id="KAF6158076.1"/>
    </source>
</evidence>
<sequence length="162" mass="18268">MLELGKGKLPNYDLNGEEDPTWIRIPNRFLIAPGNFPIEQIVMSTYPNIQDNYRDVDFLNDRCILAPTNDCAEEINSYIIRLLEGDCHDYFSCDTLSPITTSMDDEDVIFPTEFLNTLQLSGMPNHKFQLKIGSPVILLRNLNQSAGLCNGTRLIVTQLGKG</sequence>